<dbReference type="InterPro" id="IPR012259">
    <property type="entry name" value="DHFR"/>
</dbReference>
<evidence type="ECO:0000256" key="6">
    <source>
        <dbReference type="ARBA" id="ARBA00023002"/>
    </source>
</evidence>
<evidence type="ECO:0000256" key="2">
    <source>
        <dbReference type="ARBA" id="ARBA00009539"/>
    </source>
</evidence>
<comment type="function">
    <text evidence="7">Key enzyme in folate metabolism. Catalyzes an essential reaction for de novo glycine and purine synthesis, and for DNA precursor synthesis.</text>
</comment>
<dbReference type="EMBL" id="LTBB01000007">
    <property type="protein sequence ID" value="KYH28887.1"/>
    <property type="molecule type" value="Genomic_DNA"/>
</dbReference>
<dbReference type="PIRSF" id="PIRSF000194">
    <property type="entry name" value="DHFR"/>
    <property type="match status" value="1"/>
</dbReference>
<proteinExistence type="inferred from homology"/>
<dbReference type="SUPFAM" id="SSF53597">
    <property type="entry name" value="Dihydrofolate reductase-like"/>
    <property type="match status" value="1"/>
</dbReference>
<dbReference type="PATRIC" id="fig|1121305.3.peg.1623"/>
<name>A0A151AN95_9CLOT</name>
<dbReference type="EC" id="1.5.1.3" evidence="3 7"/>
<comment type="catalytic activity">
    <reaction evidence="7">
        <text>(6S)-5,6,7,8-tetrahydrofolate + NADP(+) = 7,8-dihydrofolate + NADPH + H(+)</text>
        <dbReference type="Rhea" id="RHEA:15009"/>
        <dbReference type="ChEBI" id="CHEBI:15378"/>
        <dbReference type="ChEBI" id="CHEBI:57451"/>
        <dbReference type="ChEBI" id="CHEBI:57453"/>
        <dbReference type="ChEBI" id="CHEBI:57783"/>
        <dbReference type="ChEBI" id="CHEBI:58349"/>
        <dbReference type="EC" id="1.5.1.3"/>
    </reaction>
</comment>
<reference evidence="9 10" key="1">
    <citation type="submission" date="2016-02" db="EMBL/GenBank/DDBJ databases">
        <title>Genome sequence of Clostridium colicanis DSM 13634.</title>
        <authorList>
            <person name="Poehlein A."/>
            <person name="Daniel R."/>
        </authorList>
    </citation>
    <scope>NUCLEOTIDE SEQUENCE [LARGE SCALE GENOMIC DNA]</scope>
    <source>
        <strain evidence="9 10">DSM 13634</strain>
    </source>
</reference>
<dbReference type="InterPro" id="IPR001796">
    <property type="entry name" value="DHFR_dom"/>
</dbReference>
<keyword evidence="4 7" id="KW-0554">One-carbon metabolism</keyword>
<sequence>MLSFVVAVANNNVIGKNNSLVWSLPVDLKRFKDITMTQTKTMIMGRKTFETLPKVLPNRKHIVLTRNKNFKPNNKNVEILHDIKDLKPYIESEDEYFVIGGGEIFNLLMPYAKKFYLTIIHHDFEGDTFFPPYDEKDWSIIEHIEGTVDEKNKYKHTFLTMVKRKH</sequence>
<dbReference type="GO" id="GO:0046452">
    <property type="term" value="P:dihydrofolate metabolic process"/>
    <property type="evidence" value="ECO:0007669"/>
    <property type="project" value="TreeGrafter"/>
</dbReference>
<evidence type="ECO:0000256" key="5">
    <source>
        <dbReference type="ARBA" id="ARBA00022857"/>
    </source>
</evidence>
<dbReference type="STRING" id="1121305.CLCOL_16190"/>
<organism evidence="9 10">
    <name type="scientific">Clostridium colicanis DSM 13634</name>
    <dbReference type="NCBI Taxonomy" id="1121305"/>
    <lineage>
        <taxon>Bacteria</taxon>
        <taxon>Bacillati</taxon>
        <taxon>Bacillota</taxon>
        <taxon>Clostridia</taxon>
        <taxon>Eubacteriales</taxon>
        <taxon>Clostridiaceae</taxon>
        <taxon>Clostridium</taxon>
    </lineage>
</organism>
<comment type="caution">
    <text evidence="9">The sequence shown here is derived from an EMBL/GenBank/DDBJ whole genome shotgun (WGS) entry which is preliminary data.</text>
</comment>
<evidence type="ECO:0000256" key="3">
    <source>
        <dbReference type="ARBA" id="ARBA00012856"/>
    </source>
</evidence>
<comment type="pathway">
    <text evidence="1 7">Cofactor biosynthesis; tetrahydrofolate biosynthesis; 5,6,7,8-tetrahydrofolate from 7,8-dihydrofolate: step 1/1.</text>
</comment>
<feature type="domain" description="DHFR" evidence="8">
    <location>
        <begin position="1"/>
        <end position="163"/>
    </location>
</feature>
<keyword evidence="6 7" id="KW-0560">Oxidoreductase</keyword>
<dbReference type="UniPathway" id="UPA00077">
    <property type="reaction ID" value="UER00158"/>
</dbReference>
<accession>A0A151AN95</accession>
<dbReference type="GO" id="GO:0046654">
    <property type="term" value="P:tetrahydrofolate biosynthetic process"/>
    <property type="evidence" value="ECO:0007669"/>
    <property type="project" value="UniProtKB-UniPathway"/>
</dbReference>
<dbReference type="GO" id="GO:0050661">
    <property type="term" value="F:NADP binding"/>
    <property type="evidence" value="ECO:0007669"/>
    <property type="project" value="InterPro"/>
</dbReference>
<gene>
    <name evidence="9" type="primary">dfrA</name>
    <name evidence="9" type="ORF">CLCOL_16190</name>
</gene>
<dbReference type="PROSITE" id="PS51330">
    <property type="entry name" value="DHFR_2"/>
    <property type="match status" value="1"/>
</dbReference>
<evidence type="ECO:0000259" key="8">
    <source>
        <dbReference type="PROSITE" id="PS51330"/>
    </source>
</evidence>
<dbReference type="InterPro" id="IPR024072">
    <property type="entry name" value="DHFR-like_dom_sf"/>
</dbReference>
<dbReference type="Gene3D" id="3.40.430.10">
    <property type="entry name" value="Dihydrofolate Reductase, subunit A"/>
    <property type="match status" value="1"/>
</dbReference>
<evidence type="ECO:0000313" key="10">
    <source>
        <dbReference type="Proteomes" id="UP000075374"/>
    </source>
</evidence>
<keyword evidence="10" id="KW-1185">Reference proteome</keyword>
<dbReference type="PRINTS" id="PR00070">
    <property type="entry name" value="DHFR"/>
</dbReference>
<dbReference type="CDD" id="cd00209">
    <property type="entry name" value="DHFR"/>
    <property type="match status" value="1"/>
</dbReference>
<dbReference type="GO" id="GO:0004146">
    <property type="term" value="F:dihydrofolate reductase activity"/>
    <property type="evidence" value="ECO:0007669"/>
    <property type="project" value="UniProtKB-EC"/>
</dbReference>
<keyword evidence="5 7" id="KW-0521">NADP</keyword>
<dbReference type="GO" id="GO:0006730">
    <property type="term" value="P:one-carbon metabolic process"/>
    <property type="evidence" value="ECO:0007669"/>
    <property type="project" value="UniProtKB-KW"/>
</dbReference>
<evidence type="ECO:0000256" key="4">
    <source>
        <dbReference type="ARBA" id="ARBA00022563"/>
    </source>
</evidence>
<dbReference type="PANTHER" id="PTHR48069">
    <property type="entry name" value="DIHYDROFOLATE REDUCTASE"/>
    <property type="match status" value="1"/>
</dbReference>
<protein>
    <recommendedName>
        <fullName evidence="3 7">Dihydrofolate reductase</fullName>
        <ecNumber evidence="3 7">1.5.1.3</ecNumber>
    </recommendedName>
</protein>
<dbReference type="GO" id="GO:0046655">
    <property type="term" value="P:folic acid metabolic process"/>
    <property type="evidence" value="ECO:0007669"/>
    <property type="project" value="TreeGrafter"/>
</dbReference>
<evidence type="ECO:0000256" key="1">
    <source>
        <dbReference type="ARBA" id="ARBA00004903"/>
    </source>
</evidence>
<dbReference type="GO" id="GO:0005829">
    <property type="term" value="C:cytosol"/>
    <property type="evidence" value="ECO:0007669"/>
    <property type="project" value="TreeGrafter"/>
</dbReference>
<dbReference type="AlphaFoldDB" id="A0A151AN95"/>
<evidence type="ECO:0000313" key="9">
    <source>
        <dbReference type="EMBL" id="KYH28887.1"/>
    </source>
</evidence>
<dbReference type="Pfam" id="PF00186">
    <property type="entry name" value="DHFR_1"/>
    <property type="match status" value="1"/>
</dbReference>
<comment type="similarity">
    <text evidence="2 7">Belongs to the dihydrofolate reductase family.</text>
</comment>
<dbReference type="RefSeq" id="WP_061858466.1">
    <property type="nucleotide sequence ID" value="NZ_LTBB01000007.1"/>
</dbReference>
<dbReference type="PANTHER" id="PTHR48069:SF3">
    <property type="entry name" value="DIHYDROFOLATE REDUCTASE"/>
    <property type="match status" value="1"/>
</dbReference>
<dbReference type="Proteomes" id="UP000075374">
    <property type="component" value="Unassembled WGS sequence"/>
</dbReference>
<evidence type="ECO:0000256" key="7">
    <source>
        <dbReference type="PIRNR" id="PIRNR000194"/>
    </source>
</evidence>